<dbReference type="EMBL" id="KV922029">
    <property type="protein sequence ID" value="ORE02847.1"/>
    <property type="molecule type" value="Genomic_DNA"/>
</dbReference>
<reference evidence="3" key="1">
    <citation type="journal article" date="2016" name="Proc. Natl. Acad. Sci. U.S.A.">
        <title>Lipid metabolic changes in an early divergent fungus govern the establishment of a mutualistic symbiosis with endobacteria.</title>
        <authorList>
            <person name="Lastovetsky O.A."/>
            <person name="Gaspar M.L."/>
            <person name="Mondo S.J."/>
            <person name="LaButti K.M."/>
            <person name="Sandor L."/>
            <person name="Grigoriev I.V."/>
            <person name="Henry S.A."/>
            <person name="Pawlowska T.E."/>
        </authorList>
    </citation>
    <scope>NUCLEOTIDE SEQUENCE [LARGE SCALE GENOMIC DNA]</scope>
    <source>
        <strain evidence="3">ATCC 52814</strain>
    </source>
</reference>
<evidence type="ECO:0000256" key="2">
    <source>
        <dbReference type="SAM" id="MobiDB-lite"/>
    </source>
</evidence>
<organism evidence="3">
    <name type="scientific">Rhizopus microsporus var. microsporus</name>
    <dbReference type="NCBI Taxonomy" id="86635"/>
    <lineage>
        <taxon>Eukaryota</taxon>
        <taxon>Fungi</taxon>
        <taxon>Fungi incertae sedis</taxon>
        <taxon>Mucoromycota</taxon>
        <taxon>Mucoromycotina</taxon>
        <taxon>Mucoromycetes</taxon>
        <taxon>Mucorales</taxon>
        <taxon>Mucorineae</taxon>
        <taxon>Rhizopodaceae</taxon>
        <taxon>Rhizopus</taxon>
    </lineage>
</organism>
<evidence type="ECO:0000313" key="3">
    <source>
        <dbReference type="EMBL" id="ORE02847.1"/>
    </source>
</evidence>
<sequence>MIYKVAPDQKESLQNSWMENSVRQCQDLFEINALLNTRLSDMEELYEEAKKSLVNIQARNAETYFTNLSKYTQLLNAKKLKIRKLLGVKEEQNVTIKHLQNNKRSNAELEYQQSQQSQSRRKRVKKTVEKKTVRTTSRSKAVERKSSLKPSGSLEDNQDDMDEDPSISDSNDEDLFTKTNSQLPSQTIADSPKEAAAEPEVPILDTENASIPMPSSNHLVSQQIDIVLSQSEALDEFNVDDLFNDTDEEEAALFTTAKKRPSFVK</sequence>
<dbReference type="OrthoDB" id="2265439at2759"/>
<name>A0A1X0QSX2_RHIZD</name>
<dbReference type="AlphaFoldDB" id="A0A1X0QSX2"/>
<feature type="region of interest" description="Disordered" evidence="2">
    <location>
        <begin position="105"/>
        <end position="198"/>
    </location>
</feature>
<protein>
    <submittedName>
        <fullName evidence="3">Uncharacterized protein</fullName>
    </submittedName>
</protein>
<gene>
    <name evidence="3" type="ORF">BCV72DRAFT_233991</name>
</gene>
<dbReference type="Proteomes" id="UP000242414">
    <property type="component" value="Unassembled WGS sequence"/>
</dbReference>
<accession>A0A1X0QSX2</accession>
<keyword evidence="1" id="KW-0175">Coiled coil</keyword>
<feature type="compositionally biased region" description="Polar residues" evidence="2">
    <location>
        <begin position="177"/>
        <end position="189"/>
    </location>
</feature>
<dbReference type="VEuPathDB" id="FungiDB:BCV72DRAFT_233991"/>
<feature type="compositionally biased region" description="Acidic residues" evidence="2">
    <location>
        <begin position="156"/>
        <end position="174"/>
    </location>
</feature>
<feature type="coiled-coil region" evidence="1">
    <location>
        <begin position="32"/>
        <end position="59"/>
    </location>
</feature>
<proteinExistence type="predicted"/>
<evidence type="ECO:0000256" key="1">
    <source>
        <dbReference type="SAM" id="Coils"/>
    </source>
</evidence>